<evidence type="ECO:0000256" key="7">
    <source>
        <dbReference type="ARBA" id="ARBA00022723"/>
    </source>
</evidence>
<dbReference type="PANTHER" id="PTHR10949:SF0">
    <property type="entry name" value="LIPOYL SYNTHASE, MITOCHONDRIAL"/>
    <property type="match status" value="1"/>
</dbReference>
<evidence type="ECO:0000256" key="3">
    <source>
        <dbReference type="ARBA" id="ARBA00012237"/>
    </source>
</evidence>
<comment type="caution">
    <text evidence="13">The sequence shown here is derived from an EMBL/GenBank/DDBJ whole genome shotgun (WGS) entry which is preliminary data.</text>
</comment>
<dbReference type="OrthoDB" id="3231at2759"/>
<dbReference type="GO" id="GO:0051539">
    <property type="term" value="F:4 iron, 4 sulfur cluster binding"/>
    <property type="evidence" value="ECO:0007669"/>
    <property type="project" value="UniProtKB-KW"/>
</dbReference>
<dbReference type="InterPro" id="IPR013785">
    <property type="entry name" value="Aldolase_TIM"/>
</dbReference>
<dbReference type="InterPro" id="IPR006640">
    <property type="entry name" value="SprT-like_domain"/>
</dbReference>
<protein>
    <recommendedName>
        <fullName evidence="3">lipoyl synthase</fullName>
        <ecNumber evidence="3">2.8.1.8</ecNumber>
    </recommendedName>
</protein>
<keyword evidence="7" id="KW-0479">Metal-binding</keyword>
<dbReference type="Pfam" id="PF17283">
    <property type="entry name" value="Zn_ribbon_SprT"/>
    <property type="match status" value="1"/>
</dbReference>
<dbReference type="SFLD" id="SFLDF00271">
    <property type="entry name" value="lipoyl_synthase"/>
    <property type="match status" value="1"/>
</dbReference>
<sequence length="770" mass="86512">RLPLHKRISPSFGGKPTDGVRQNLNAATELFQRPPATIGGLSRRLERPRESRSQLRSPTSKTYVNRSLSSTSLPVLADFVSSLYPLEEGDTRRTGRRRHPSAERFVKRFKANRVELANRLFRIFNEKVFEKRLPDDLSVVWNTRLLRTAGQCKYLRREVIPRVGEKTITRIAQIELSPKVCTSAERVRDTLLHEVCHAAVWILDGVNDGHGSRWRRWANRAMQVWPDIPVVSVCHAYTIETKFTYRCTGCGACINRHSKSIDTEKQICGRCRSRFELLINTPRGRMMRPSVAGTMDKRLLAHCAVRPQVQPSELNEKRRPAFADFVRENYRHIRQKPEIKTHADAMTELAAFLGICTYHMISSPVALRLSPLGVVSTAFLAPWTLRCVRPYQLSRIASLSSSTNTDNTEGTASDGAENKTCDQFRERISTGPGLGDFISASRYYSLEHPGRTIPSIRASPGERLRLPEWLKTDIPHGGNFAKLTKELRSLKLHTVCEEARCPNVGECWGGRSTAATATIMIMGDTCTRGCRFCSVKTSRAPPPLDPSEPLNTALAVSNWGVEYIVITTVDRDDLDDGGAGHIAETIRQIKEHKPSMLLECLVPDFRGNLESVAKVVDASPEVYAHNLETVESLQRSVRDYRAGYLQSLRTLEAAKEHDCRTSHSRRGTPPTLVTKSSLMLGLGEKDEEVLAALQDLRKAGVDCVTLGQYIQPTKRNLKVKEYIHPKKFDYWASVAKELGFLYAASGPLVRSSYRAGEFYIANIVKQRTCT</sequence>
<dbReference type="NCBIfam" id="TIGR00510">
    <property type="entry name" value="lipA"/>
    <property type="match status" value="1"/>
</dbReference>
<dbReference type="NCBIfam" id="NF009544">
    <property type="entry name" value="PRK12928.1"/>
    <property type="match status" value="1"/>
</dbReference>
<keyword evidence="5" id="KW-0808">Transferase</keyword>
<dbReference type="Pfam" id="PF04055">
    <property type="entry name" value="Radical_SAM"/>
    <property type="match status" value="1"/>
</dbReference>
<keyword evidence="14" id="KW-1185">Reference proteome</keyword>
<dbReference type="SFLD" id="SFLDG01058">
    <property type="entry name" value="lipoyl_synthase_like"/>
    <property type="match status" value="1"/>
</dbReference>
<evidence type="ECO:0000313" key="13">
    <source>
        <dbReference type="EMBL" id="KAG5446613.1"/>
    </source>
</evidence>
<feature type="non-terminal residue" evidence="13">
    <location>
        <position position="1"/>
    </location>
</feature>
<dbReference type="InterPro" id="IPR003698">
    <property type="entry name" value="Lipoyl_synth"/>
</dbReference>
<dbReference type="InterPro" id="IPR031691">
    <property type="entry name" value="LIAS_N"/>
</dbReference>
<evidence type="ECO:0000256" key="5">
    <source>
        <dbReference type="ARBA" id="ARBA00022679"/>
    </source>
</evidence>
<dbReference type="PANTHER" id="PTHR10949">
    <property type="entry name" value="LIPOYL SYNTHASE"/>
    <property type="match status" value="1"/>
</dbReference>
<proteinExistence type="inferred from homology"/>
<evidence type="ECO:0000256" key="6">
    <source>
        <dbReference type="ARBA" id="ARBA00022691"/>
    </source>
</evidence>
<keyword evidence="8" id="KW-0408">Iron</keyword>
<evidence type="ECO:0000313" key="14">
    <source>
        <dbReference type="Proteomes" id="UP000286415"/>
    </source>
</evidence>
<evidence type="ECO:0000256" key="2">
    <source>
        <dbReference type="ARBA" id="ARBA00004173"/>
    </source>
</evidence>
<dbReference type="GO" id="GO:0016992">
    <property type="term" value="F:lipoate synthase activity"/>
    <property type="evidence" value="ECO:0007669"/>
    <property type="project" value="UniProtKB-EC"/>
</dbReference>
<dbReference type="SFLD" id="SFLDS00029">
    <property type="entry name" value="Radical_SAM"/>
    <property type="match status" value="1"/>
</dbReference>
<dbReference type="AlphaFoldDB" id="A0A8T1MBU3"/>
<dbReference type="Pfam" id="PF16881">
    <property type="entry name" value="LIAS_N"/>
    <property type="match status" value="1"/>
</dbReference>
<evidence type="ECO:0000256" key="8">
    <source>
        <dbReference type="ARBA" id="ARBA00023004"/>
    </source>
</evidence>
<feature type="region of interest" description="Disordered" evidence="11">
    <location>
        <begin position="399"/>
        <end position="419"/>
    </location>
</feature>
<dbReference type="SUPFAM" id="SSF102114">
    <property type="entry name" value="Radical SAM enzymes"/>
    <property type="match status" value="1"/>
</dbReference>
<evidence type="ECO:0000256" key="10">
    <source>
        <dbReference type="ARBA" id="ARBA00047326"/>
    </source>
</evidence>
<dbReference type="Gene3D" id="3.20.20.70">
    <property type="entry name" value="Aldolase class I"/>
    <property type="match status" value="1"/>
</dbReference>
<dbReference type="GO" id="GO:0006974">
    <property type="term" value="P:DNA damage response"/>
    <property type="evidence" value="ECO:0007669"/>
    <property type="project" value="UniProtKB-ARBA"/>
</dbReference>
<comment type="catalytic activity">
    <reaction evidence="10">
        <text>[[Fe-S] cluster scaffold protein carrying a second [4Fe-4S](2+) cluster] + N(6)-octanoyl-L-lysyl-[protein] + 2 oxidized [2Fe-2S]-[ferredoxin] + 2 S-adenosyl-L-methionine + 4 H(+) = [[Fe-S] cluster scaffold protein] + N(6)-[(R)-dihydrolipoyl]-L-lysyl-[protein] + 4 Fe(3+) + 2 hydrogen sulfide + 2 5'-deoxyadenosine + 2 L-methionine + 2 reduced [2Fe-2S]-[ferredoxin]</text>
        <dbReference type="Rhea" id="RHEA:16585"/>
        <dbReference type="Rhea" id="RHEA-COMP:9928"/>
        <dbReference type="Rhea" id="RHEA-COMP:10000"/>
        <dbReference type="Rhea" id="RHEA-COMP:10001"/>
        <dbReference type="Rhea" id="RHEA-COMP:10475"/>
        <dbReference type="Rhea" id="RHEA-COMP:14568"/>
        <dbReference type="Rhea" id="RHEA-COMP:14569"/>
        <dbReference type="ChEBI" id="CHEBI:15378"/>
        <dbReference type="ChEBI" id="CHEBI:17319"/>
        <dbReference type="ChEBI" id="CHEBI:29034"/>
        <dbReference type="ChEBI" id="CHEBI:29919"/>
        <dbReference type="ChEBI" id="CHEBI:33722"/>
        <dbReference type="ChEBI" id="CHEBI:33737"/>
        <dbReference type="ChEBI" id="CHEBI:33738"/>
        <dbReference type="ChEBI" id="CHEBI:57844"/>
        <dbReference type="ChEBI" id="CHEBI:59789"/>
        <dbReference type="ChEBI" id="CHEBI:78809"/>
        <dbReference type="ChEBI" id="CHEBI:83100"/>
        <dbReference type="EC" id="2.8.1.8"/>
    </reaction>
</comment>
<dbReference type="SMART" id="SM00731">
    <property type="entry name" value="SprT"/>
    <property type="match status" value="1"/>
</dbReference>
<dbReference type="EC" id="2.8.1.8" evidence="3"/>
<dbReference type="HAMAP" id="MF_00206">
    <property type="entry name" value="Lipoyl_synth"/>
    <property type="match status" value="1"/>
</dbReference>
<dbReference type="CDD" id="cd01335">
    <property type="entry name" value="Radical_SAM"/>
    <property type="match status" value="1"/>
</dbReference>
<dbReference type="InterPro" id="IPR007197">
    <property type="entry name" value="rSAM"/>
</dbReference>
<dbReference type="GO" id="GO:0005739">
    <property type="term" value="C:mitochondrion"/>
    <property type="evidence" value="ECO:0007669"/>
    <property type="project" value="UniProtKB-SubCell"/>
</dbReference>
<dbReference type="PROSITE" id="PS51918">
    <property type="entry name" value="RADICAL_SAM"/>
    <property type="match status" value="1"/>
</dbReference>
<evidence type="ECO:0000256" key="1">
    <source>
        <dbReference type="ARBA" id="ARBA00001966"/>
    </source>
</evidence>
<keyword evidence="4" id="KW-0004">4Fe-4S</keyword>
<accession>A0A8T1MBU3</accession>
<keyword evidence="9" id="KW-0411">Iron-sulfur</keyword>
<dbReference type="GO" id="GO:0046872">
    <property type="term" value="F:metal ion binding"/>
    <property type="evidence" value="ECO:0007669"/>
    <property type="project" value="UniProtKB-KW"/>
</dbReference>
<keyword evidence="6" id="KW-0949">S-adenosyl-L-methionine</keyword>
<dbReference type="Pfam" id="PF10263">
    <property type="entry name" value="SprT-like"/>
    <property type="match status" value="1"/>
</dbReference>
<comment type="subcellular location">
    <subcellularLocation>
        <location evidence="2">Mitochondrion</location>
    </subcellularLocation>
</comment>
<reference evidence="13 14" key="1">
    <citation type="journal article" date="2018" name="Biotechnol. Adv.">
        <title>Improved genomic resources and new bioinformatic workflow for the carcinogenic parasite Clonorchis sinensis: Biotechnological implications.</title>
        <authorList>
            <person name="Wang D."/>
            <person name="Korhonen P.K."/>
            <person name="Gasser R.B."/>
            <person name="Young N.D."/>
        </authorList>
    </citation>
    <scope>NUCLEOTIDE SEQUENCE [LARGE SCALE GENOMIC DNA]</scope>
    <source>
        <strain evidence="13">Cs-k2</strain>
    </source>
</reference>
<evidence type="ECO:0000256" key="11">
    <source>
        <dbReference type="SAM" id="MobiDB-lite"/>
    </source>
</evidence>
<feature type="compositionally biased region" description="Polar residues" evidence="11">
    <location>
        <begin position="399"/>
        <end position="411"/>
    </location>
</feature>
<dbReference type="Proteomes" id="UP000286415">
    <property type="component" value="Unassembled WGS sequence"/>
</dbReference>
<comment type="cofactor">
    <cofactor evidence="1">
        <name>[4Fe-4S] cluster</name>
        <dbReference type="ChEBI" id="CHEBI:49883"/>
    </cofactor>
</comment>
<dbReference type="NCBIfam" id="NF004019">
    <property type="entry name" value="PRK05481.1"/>
    <property type="match status" value="1"/>
</dbReference>
<gene>
    <name evidence="13" type="ORF">CSKR_112428</name>
</gene>
<feature type="compositionally biased region" description="Basic and acidic residues" evidence="11">
    <location>
        <begin position="43"/>
        <end position="53"/>
    </location>
</feature>
<evidence type="ECO:0000256" key="9">
    <source>
        <dbReference type="ARBA" id="ARBA00023014"/>
    </source>
</evidence>
<dbReference type="InterPro" id="IPR058240">
    <property type="entry name" value="rSAM_sf"/>
</dbReference>
<feature type="region of interest" description="Disordered" evidence="11">
    <location>
        <begin position="37"/>
        <end position="63"/>
    </location>
</feature>
<dbReference type="SMART" id="SM00729">
    <property type="entry name" value="Elp3"/>
    <property type="match status" value="1"/>
</dbReference>
<dbReference type="InterPro" id="IPR035240">
    <property type="entry name" value="SprT_Zn_ribbon"/>
</dbReference>
<dbReference type="EMBL" id="NIRI02000056">
    <property type="protein sequence ID" value="KAG5446613.1"/>
    <property type="molecule type" value="Genomic_DNA"/>
</dbReference>
<reference evidence="13 14" key="2">
    <citation type="journal article" date="2021" name="Genomics">
        <title>High-quality reference genome for Clonorchis sinensis.</title>
        <authorList>
            <person name="Young N.D."/>
            <person name="Stroehlein A.J."/>
            <person name="Kinkar L."/>
            <person name="Wang T."/>
            <person name="Sohn W.M."/>
            <person name="Chang B.C.H."/>
            <person name="Kaur P."/>
            <person name="Weisz D."/>
            <person name="Dudchenko O."/>
            <person name="Aiden E.L."/>
            <person name="Korhonen P.K."/>
            <person name="Gasser R.B."/>
        </authorList>
    </citation>
    <scope>NUCLEOTIDE SEQUENCE [LARGE SCALE GENOMIC DNA]</scope>
    <source>
        <strain evidence="13">Cs-k2</strain>
    </source>
</reference>
<dbReference type="InterPro" id="IPR006638">
    <property type="entry name" value="Elp3/MiaA/NifB-like_rSAM"/>
</dbReference>
<evidence type="ECO:0000256" key="4">
    <source>
        <dbReference type="ARBA" id="ARBA00022485"/>
    </source>
</evidence>
<name>A0A8T1MBU3_CLOSI</name>
<feature type="domain" description="Radical SAM core" evidence="12">
    <location>
        <begin position="509"/>
        <end position="741"/>
    </location>
</feature>
<organism evidence="13 14">
    <name type="scientific">Clonorchis sinensis</name>
    <name type="common">Chinese liver fluke</name>
    <dbReference type="NCBI Taxonomy" id="79923"/>
    <lineage>
        <taxon>Eukaryota</taxon>
        <taxon>Metazoa</taxon>
        <taxon>Spiralia</taxon>
        <taxon>Lophotrochozoa</taxon>
        <taxon>Platyhelminthes</taxon>
        <taxon>Trematoda</taxon>
        <taxon>Digenea</taxon>
        <taxon>Opisthorchiida</taxon>
        <taxon>Opisthorchiata</taxon>
        <taxon>Opisthorchiidae</taxon>
        <taxon>Clonorchis</taxon>
    </lineage>
</organism>
<evidence type="ECO:0000259" key="12">
    <source>
        <dbReference type="PROSITE" id="PS51918"/>
    </source>
</evidence>